<dbReference type="Proteomes" id="UP000197138">
    <property type="component" value="Unassembled WGS sequence"/>
</dbReference>
<dbReference type="AlphaFoldDB" id="A0A218VRC2"/>
<sequence>MPRETLRLLYCVAKRDRRRRFYDAVRALDGKDREGNNPSEGHTSRSTNLPRQRSICTKPTYG</sequence>
<proteinExistence type="predicted"/>
<dbReference type="EMBL" id="MTKT01017179">
    <property type="protein sequence ID" value="OWM62561.1"/>
    <property type="molecule type" value="Genomic_DNA"/>
</dbReference>
<name>A0A218VRC2_PUNGR</name>
<feature type="compositionally biased region" description="Basic and acidic residues" evidence="1">
    <location>
        <begin position="25"/>
        <end position="35"/>
    </location>
</feature>
<gene>
    <name evidence="2" type="ORF">CDL15_Pgr000055</name>
</gene>
<organism evidence="2 3">
    <name type="scientific">Punica granatum</name>
    <name type="common">Pomegranate</name>
    <dbReference type="NCBI Taxonomy" id="22663"/>
    <lineage>
        <taxon>Eukaryota</taxon>
        <taxon>Viridiplantae</taxon>
        <taxon>Streptophyta</taxon>
        <taxon>Embryophyta</taxon>
        <taxon>Tracheophyta</taxon>
        <taxon>Spermatophyta</taxon>
        <taxon>Magnoliopsida</taxon>
        <taxon>eudicotyledons</taxon>
        <taxon>Gunneridae</taxon>
        <taxon>Pentapetalae</taxon>
        <taxon>rosids</taxon>
        <taxon>malvids</taxon>
        <taxon>Myrtales</taxon>
        <taxon>Lythraceae</taxon>
        <taxon>Punica</taxon>
    </lineage>
</organism>
<accession>A0A218VRC2</accession>
<evidence type="ECO:0000313" key="3">
    <source>
        <dbReference type="Proteomes" id="UP000197138"/>
    </source>
</evidence>
<protein>
    <submittedName>
        <fullName evidence="2">Uncharacterized protein</fullName>
    </submittedName>
</protein>
<evidence type="ECO:0000256" key="1">
    <source>
        <dbReference type="SAM" id="MobiDB-lite"/>
    </source>
</evidence>
<comment type="caution">
    <text evidence="2">The sequence shown here is derived from an EMBL/GenBank/DDBJ whole genome shotgun (WGS) entry which is preliminary data.</text>
</comment>
<feature type="compositionally biased region" description="Polar residues" evidence="1">
    <location>
        <begin position="36"/>
        <end position="62"/>
    </location>
</feature>
<evidence type="ECO:0000313" key="2">
    <source>
        <dbReference type="EMBL" id="OWM62561.1"/>
    </source>
</evidence>
<feature type="region of interest" description="Disordered" evidence="1">
    <location>
        <begin position="25"/>
        <end position="62"/>
    </location>
</feature>
<reference evidence="3" key="1">
    <citation type="journal article" date="2017" name="Plant J.">
        <title>The pomegranate (Punica granatum L.) genome and the genomics of punicalagin biosynthesis.</title>
        <authorList>
            <person name="Qin G."/>
            <person name="Xu C."/>
            <person name="Ming R."/>
            <person name="Tang H."/>
            <person name="Guyot R."/>
            <person name="Kramer E.M."/>
            <person name="Hu Y."/>
            <person name="Yi X."/>
            <person name="Qi Y."/>
            <person name="Xu X."/>
            <person name="Gao Z."/>
            <person name="Pan H."/>
            <person name="Jian J."/>
            <person name="Tian Y."/>
            <person name="Yue Z."/>
            <person name="Xu Y."/>
        </authorList>
    </citation>
    <scope>NUCLEOTIDE SEQUENCE [LARGE SCALE GENOMIC DNA]</scope>
    <source>
        <strain evidence="3">cv. Dabenzi</strain>
    </source>
</reference>